<feature type="domain" description="CUB" evidence="9">
    <location>
        <begin position="24"/>
        <end position="135"/>
    </location>
</feature>
<feature type="region of interest" description="Disordered" evidence="6">
    <location>
        <begin position="429"/>
        <end position="452"/>
    </location>
</feature>
<dbReference type="GO" id="GO:0005615">
    <property type="term" value="C:extracellular space"/>
    <property type="evidence" value="ECO:0007669"/>
    <property type="project" value="TreeGrafter"/>
</dbReference>
<keyword evidence="2" id="KW-0677">Repeat</keyword>
<evidence type="ECO:0000259" key="9">
    <source>
        <dbReference type="PROSITE" id="PS01180"/>
    </source>
</evidence>
<proteinExistence type="predicted"/>
<accession>A0A7J7JST7</accession>
<dbReference type="CDD" id="cd00041">
    <property type="entry name" value="CUB"/>
    <property type="match status" value="1"/>
</dbReference>
<dbReference type="InterPro" id="IPR035914">
    <property type="entry name" value="Sperma_CUB_dom_sf"/>
</dbReference>
<gene>
    <name evidence="10" type="ORF">EB796_012714</name>
</gene>
<dbReference type="GO" id="GO:0004252">
    <property type="term" value="F:serine-type endopeptidase activity"/>
    <property type="evidence" value="ECO:0007669"/>
    <property type="project" value="TreeGrafter"/>
</dbReference>
<dbReference type="Proteomes" id="UP000593567">
    <property type="component" value="Unassembled WGS sequence"/>
</dbReference>
<feature type="signal peptide" evidence="8">
    <location>
        <begin position="1"/>
        <end position="22"/>
    </location>
</feature>
<evidence type="ECO:0000313" key="11">
    <source>
        <dbReference type="Proteomes" id="UP000593567"/>
    </source>
</evidence>
<comment type="caution">
    <text evidence="10">The sequence shown here is derived from an EMBL/GenBank/DDBJ whole genome shotgun (WGS) entry which is preliminary data.</text>
</comment>
<dbReference type="FunFam" id="2.60.120.290:FF:000003">
    <property type="entry name" value="Neuropilin"/>
    <property type="match status" value="1"/>
</dbReference>
<dbReference type="OrthoDB" id="6161791at2759"/>
<reference evidence="10" key="1">
    <citation type="submission" date="2020-06" db="EMBL/GenBank/DDBJ databases">
        <title>Draft genome of Bugula neritina, a colonial animal packing powerful symbionts and potential medicines.</title>
        <authorList>
            <person name="Rayko M."/>
        </authorList>
    </citation>
    <scope>NUCLEOTIDE SEQUENCE [LARGE SCALE GENOMIC DNA]</scope>
    <source>
        <strain evidence="10">Kwan_BN1</strain>
    </source>
</reference>
<dbReference type="InterPro" id="IPR000859">
    <property type="entry name" value="CUB_dom"/>
</dbReference>
<evidence type="ECO:0000256" key="4">
    <source>
        <dbReference type="ARBA" id="ARBA00023180"/>
    </source>
</evidence>
<protein>
    <recommendedName>
        <fullName evidence="9">CUB domain-containing protein</fullName>
    </recommendedName>
</protein>
<keyword evidence="7" id="KW-0472">Membrane</keyword>
<dbReference type="SMART" id="SM00042">
    <property type="entry name" value="CUB"/>
    <property type="match status" value="1"/>
</dbReference>
<keyword evidence="7" id="KW-1133">Transmembrane helix</keyword>
<keyword evidence="1 8" id="KW-0732">Signal</keyword>
<dbReference type="PROSITE" id="PS01180">
    <property type="entry name" value="CUB"/>
    <property type="match status" value="1"/>
</dbReference>
<feature type="compositionally biased region" description="Polar residues" evidence="6">
    <location>
        <begin position="386"/>
        <end position="397"/>
    </location>
</feature>
<sequence length="452" mass="50405">MVLCLPIAVLLSFLLCAPHSHADCEKEFLNPEGNFTSPNFPSNYPDNADCTWTITTLSGYVNLTILVTIHNIEPSYTCDYDYLKITDRLTGSELDTFCSSNELKQLEADSNSISVRFVTNNDKTAKGWEISWTSSKVDDIPRRRTVQWPNNTETSLDDYQMLNIVDLLSSKTFPGFEVSLLTDGNLGVGGFSEGYYFCSNQEPERYVLADIGDNHQVIGVKIYYRLSHPELVQNLKVSVGKKLQDLELDNSFCAYREGNPKGNTTLEVLYCESTMIGRYIKVAMLNASIGQFFCFCELQIFGSNQTDTIPSATTLDPVIKIVVITAGLVLIVITVIIFVTLLARNYCSLIKNCRSERRAAQNTEEHAMTERTSFIRPLTGWGHQGGHSTQDDLSAPNSERERIASGNQIPAKNDLQSLPEQNVARNFDGAPLTNVIDNKSEASRNNIPAKKE</sequence>
<evidence type="ECO:0000256" key="8">
    <source>
        <dbReference type="SAM" id="SignalP"/>
    </source>
</evidence>
<keyword evidence="4" id="KW-0325">Glycoprotein</keyword>
<evidence type="ECO:0000256" key="3">
    <source>
        <dbReference type="ARBA" id="ARBA00023157"/>
    </source>
</evidence>
<evidence type="ECO:0000256" key="1">
    <source>
        <dbReference type="ARBA" id="ARBA00022729"/>
    </source>
</evidence>
<dbReference type="Pfam" id="PF00431">
    <property type="entry name" value="CUB"/>
    <property type="match status" value="1"/>
</dbReference>
<dbReference type="AlphaFoldDB" id="A0A7J7JST7"/>
<keyword evidence="7" id="KW-0812">Transmembrane</keyword>
<dbReference type="EMBL" id="VXIV02001873">
    <property type="protein sequence ID" value="KAF6028963.1"/>
    <property type="molecule type" value="Genomic_DNA"/>
</dbReference>
<dbReference type="PANTHER" id="PTHR24255">
    <property type="entry name" value="COMPLEMENT COMPONENT 1, S SUBCOMPONENT-RELATED"/>
    <property type="match status" value="1"/>
</dbReference>
<dbReference type="PANTHER" id="PTHR24255:SF31">
    <property type="entry name" value="CUBILIN-LIKE PROTEIN"/>
    <property type="match status" value="1"/>
</dbReference>
<evidence type="ECO:0000256" key="5">
    <source>
        <dbReference type="PROSITE-ProRule" id="PRU00059"/>
    </source>
</evidence>
<evidence type="ECO:0000256" key="7">
    <source>
        <dbReference type="SAM" id="Phobius"/>
    </source>
</evidence>
<keyword evidence="3" id="KW-1015">Disulfide bond</keyword>
<dbReference type="InterPro" id="IPR008979">
    <property type="entry name" value="Galactose-bd-like_sf"/>
</dbReference>
<feature type="transmembrane region" description="Helical" evidence="7">
    <location>
        <begin position="321"/>
        <end position="342"/>
    </location>
</feature>
<dbReference type="Gene3D" id="2.60.120.290">
    <property type="entry name" value="Spermadhesin, CUB domain"/>
    <property type="match status" value="1"/>
</dbReference>
<evidence type="ECO:0000313" key="10">
    <source>
        <dbReference type="EMBL" id="KAF6028963.1"/>
    </source>
</evidence>
<evidence type="ECO:0000256" key="6">
    <source>
        <dbReference type="SAM" id="MobiDB-lite"/>
    </source>
</evidence>
<organism evidence="10 11">
    <name type="scientific">Bugula neritina</name>
    <name type="common">Brown bryozoan</name>
    <name type="synonym">Sertularia neritina</name>
    <dbReference type="NCBI Taxonomy" id="10212"/>
    <lineage>
        <taxon>Eukaryota</taxon>
        <taxon>Metazoa</taxon>
        <taxon>Spiralia</taxon>
        <taxon>Lophotrochozoa</taxon>
        <taxon>Bryozoa</taxon>
        <taxon>Gymnolaemata</taxon>
        <taxon>Cheilostomatida</taxon>
        <taxon>Flustrina</taxon>
        <taxon>Buguloidea</taxon>
        <taxon>Bugulidae</taxon>
        <taxon>Bugula</taxon>
    </lineage>
</organism>
<keyword evidence="11" id="KW-1185">Reference proteome</keyword>
<dbReference type="SUPFAM" id="SSF49785">
    <property type="entry name" value="Galactose-binding domain-like"/>
    <property type="match status" value="1"/>
</dbReference>
<dbReference type="SUPFAM" id="SSF49854">
    <property type="entry name" value="Spermadhesin, CUB domain"/>
    <property type="match status" value="1"/>
</dbReference>
<feature type="chain" id="PRO_5029487729" description="CUB domain-containing protein" evidence="8">
    <location>
        <begin position="23"/>
        <end position="452"/>
    </location>
</feature>
<evidence type="ECO:0000256" key="2">
    <source>
        <dbReference type="ARBA" id="ARBA00022737"/>
    </source>
</evidence>
<dbReference type="Gene3D" id="2.60.120.260">
    <property type="entry name" value="Galactose-binding domain-like"/>
    <property type="match status" value="1"/>
</dbReference>
<feature type="region of interest" description="Disordered" evidence="6">
    <location>
        <begin position="379"/>
        <end position="401"/>
    </location>
</feature>
<comment type="caution">
    <text evidence="5">Lacks conserved residue(s) required for the propagation of feature annotation.</text>
</comment>
<name>A0A7J7JST7_BUGNE</name>